<evidence type="ECO:0000256" key="3">
    <source>
        <dbReference type="ARBA" id="ARBA00022723"/>
    </source>
</evidence>
<evidence type="ECO:0000259" key="11">
    <source>
        <dbReference type="PROSITE" id="PS50905"/>
    </source>
</evidence>
<gene>
    <name evidence="12" type="ORF">KFL_000930270</name>
</gene>
<keyword evidence="4 8" id="KW-0408">Iron</keyword>
<evidence type="ECO:0000313" key="13">
    <source>
        <dbReference type="Proteomes" id="UP000054558"/>
    </source>
</evidence>
<evidence type="ECO:0000256" key="6">
    <source>
        <dbReference type="ARBA" id="ARBA00026060"/>
    </source>
</evidence>
<dbReference type="OrthoDB" id="186462at2759"/>
<protein>
    <recommendedName>
        <fullName evidence="9">Ferritin</fullName>
        <ecNumber evidence="9">1.16.3.1</ecNumber>
    </recommendedName>
</protein>
<evidence type="ECO:0000313" key="12">
    <source>
        <dbReference type="EMBL" id="GAQ81881.1"/>
    </source>
</evidence>
<feature type="domain" description="Ferritin-like diiron" evidence="11">
    <location>
        <begin position="39"/>
        <end position="192"/>
    </location>
</feature>
<dbReference type="GO" id="GO:0005737">
    <property type="term" value="C:cytoplasm"/>
    <property type="evidence" value="ECO:0000318"/>
    <property type="project" value="GO_Central"/>
</dbReference>
<evidence type="ECO:0000256" key="1">
    <source>
        <dbReference type="ARBA" id="ARBA00007513"/>
    </source>
</evidence>
<keyword evidence="3 8" id="KW-0479">Metal-binding</keyword>
<comment type="function">
    <text evidence="5">Stores iron in a soluble, non-toxic, readily available form. Important for iron homeostasis. Has ferroxidase activity. Iron is taken up in the ferrous form and deposited as ferric hydroxides after oxidation.</text>
</comment>
<evidence type="ECO:0000256" key="7">
    <source>
        <dbReference type="ARBA" id="ARBA00047990"/>
    </source>
</evidence>
<evidence type="ECO:0000256" key="10">
    <source>
        <dbReference type="SAM" id="MobiDB-lite"/>
    </source>
</evidence>
<evidence type="ECO:0000256" key="8">
    <source>
        <dbReference type="PIRSR" id="PIRSR601519-1"/>
    </source>
</evidence>
<dbReference type="GO" id="GO:0008199">
    <property type="term" value="F:ferric iron binding"/>
    <property type="evidence" value="ECO:0000318"/>
    <property type="project" value="GO_Central"/>
</dbReference>
<proteinExistence type="inferred from homology"/>
<keyword evidence="9" id="KW-0560">Oxidoreductase</keyword>
<dbReference type="SUPFAM" id="SSF47240">
    <property type="entry name" value="Ferritin-like"/>
    <property type="match status" value="1"/>
</dbReference>
<dbReference type="PROSITE" id="PS50905">
    <property type="entry name" value="FERRITIN_LIKE"/>
    <property type="match status" value="1"/>
</dbReference>
<accession>A0A1Y1HY48</accession>
<dbReference type="AlphaFoldDB" id="A0A1Y1HY48"/>
<evidence type="ECO:0000256" key="4">
    <source>
        <dbReference type="ARBA" id="ARBA00023004"/>
    </source>
</evidence>
<evidence type="ECO:0000256" key="9">
    <source>
        <dbReference type="RuleBase" id="RU361145"/>
    </source>
</evidence>
<dbReference type="GO" id="GO:0006879">
    <property type="term" value="P:intracellular iron ion homeostasis"/>
    <property type="evidence" value="ECO:0007669"/>
    <property type="project" value="UniProtKB-KW"/>
</dbReference>
<dbReference type="EMBL" id="DF237042">
    <property type="protein sequence ID" value="GAQ81881.1"/>
    <property type="molecule type" value="Genomic_DNA"/>
</dbReference>
<feature type="binding site" evidence="8">
    <location>
        <position position="91"/>
    </location>
    <ligand>
        <name>Fe cation</name>
        <dbReference type="ChEBI" id="CHEBI:24875"/>
        <label>1</label>
    </ligand>
</feature>
<dbReference type="InterPro" id="IPR009078">
    <property type="entry name" value="Ferritin-like_SF"/>
</dbReference>
<dbReference type="Proteomes" id="UP000054558">
    <property type="component" value="Unassembled WGS sequence"/>
</dbReference>
<comment type="similarity">
    <text evidence="1 9">Belongs to the ferritin family.</text>
</comment>
<comment type="function">
    <text evidence="9">Stores iron in a soluble, non-toxic, readily available form. Important for iron homeostasis. Iron is taken up in the ferrous form and deposited as ferric hydroxides after oxidation.</text>
</comment>
<dbReference type="PANTHER" id="PTHR11431:SF75">
    <property type="entry name" value="FERRITIN"/>
    <property type="match status" value="1"/>
</dbReference>
<dbReference type="GO" id="GO:0004322">
    <property type="term" value="F:ferroxidase activity"/>
    <property type="evidence" value="ECO:0007669"/>
    <property type="project" value="UniProtKB-EC"/>
</dbReference>
<feature type="compositionally biased region" description="Acidic residues" evidence="10">
    <location>
        <begin position="224"/>
        <end position="233"/>
    </location>
</feature>
<organism evidence="12 13">
    <name type="scientific">Klebsormidium nitens</name>
    <name type="common">Green alga</name>
    <name type="synonym">Ulothrix nitens</name>
    <dbReference type="NCBI Taxonomy" id="105231"/>
    <lineage>
        <taxon>Eukaryota</taxon>
        <taxon>Viridiplantae</taxon>
        <taxon>Streptophyta</taxon>
        <taxon>Klebsormidiophyceae</taxon>
        <taxon>Klebsormidiales</taxon>
        <taxon>Klebsormidiaceae</taxon>
        <taxon>Klebsormidium</taxon>
    </lineage>
</organism>
<evidence type="ECO:0000256" key="2">
    <source>
        <dbReference type="ARBA" id="ARBA00022434"/>
    </source>
</evidence>
<dbReference type="Gene3D" id="1.20.1260.10">
    <property type="match status" value="1"/>
</dbReference>
<dbReference type="CDD" id="cd01056">
    <property type="entry name" value="Euk_Ferritin"/>
    <property type="match status" value="1"/>
</dbReference>
<sequence length="242" mass="27175">MAKEGASGDKVYDVIAEIKALGLEKLVPEEGRLGAFARQRWSDKREAGLNDIINHSYAMSYALHSLASFCARDYVSLKGLARFYADRSDRERTCAMELSRYQGLRGGKVVLYQIGQPESEFDHEEKGEALYTMEIVLAIFKVHNEKLRDLNQLAAEENDDEFSDYLTDGFIHPLVITVKKLAGMVTQLRRVGKGHGTWHFDHSLNKRLKKHEVGEEIADSGGETSEEEEDESEAALHADVAV</sequence>
<dbReference type="InterPro" id="IPR009040">
    <property type="entry name" value="Ferritin-like_diiron"/>
</dbReference>
<keyword evidence="13" id="KW-1185">Reference proteome</keyword>
<comment type="subunit">
    <text evidence="6">Oligomer of 24 subunits. There are two types of subunits: L (light) chain and H (heavy) chain. The major chain can be light or heavy, depending on the species and tissue type. The functional molecule forms a roughly spherical shell with a diameter of 12 nm and contains a central cavity into which the insoluble mineral iron core is deposited.</text>
</comment>
<keyword evidence="2 9" id="KW-0409">Iron storage</keyword>
<dbReference type="GO" id="GO:0006826">
    <property type="term" value="P:iron ion transport"/>
    <property type="evidence" value="ECO:0007669"/>
    <property type="project" value="InterPro"/>
</dbReference>
<dbReference type="InterPro" id="IPR001519">
    <property type="entry name" value="Ferritin"/>
</dbReference>
<dbReference type="OMA" id="ADEWGNG"/>
<dbReference type="Pfam" id="PF00210">
    <property type="entry name" value="Ferritin"/>
    <property type="match status" value="1"/>
</dbReference>
<reference evidence="12 13" key="1">
    <citation type="journal article" date="2014" name="Nat. Commun.">
        <title>Klebsormidium flaccidum genome reveals primary factors for plant terrestrial adaptation.</title>
        <authorList>
            <person name="Hori K."/>
            <person name="Maruyama F."/>
            <person name="Fujisawa T."/>
            <person name="Togashi T."/>
            <person name="Yamamoto N."/>
            <person name="Seo M."/>
            <person name="Sato S."/>
            <person name="Yamada T."/>
            <person name="Mori H."/>
            <person name="Tajima N."/>
            <person name="Moriyama T."/>
            <person name="Ikeuchi M."/>
            <person name="Watanabe M."/>
            <person name="Wada H."/>
            <person name="Kobayashi K."/>
            <person name="Saito M."/>
            <person name="Masuda T."/>
            <person name="Sasaki-Sekimoto Y."/>
            <person name="Mashiguchi K."/>
            <person name="Awai K."/>
            <person name="Shimojima M."/>
            <person name="Masuda S."/>
            <person name="Iwai M."/>
            <person name="Nobusawa T."/>
            <person name="Narise T."/>
            <person name="Kondo S."/>
            <person name="Saito H."/>
            <person name="Sato R."/>
            <person name="Murakawa M."/>
            <person name="Ihara Y."/>
            <person name="Oshima-Yamada Y."/>
            <person name="Ohtaka K."/>
            <person name="Satoh M."/>
            <person name="Sonobe K."/>
            <person name="Ishii M."/>
            <person name="Ohtani R."/>
            <person name="Kanamori-Sato M."/>
            <person name="Honoki R."/>
            <person name="Miyazaki D."/>
            <person name="Mochizuki H."/>
            <person name="Umetsu J."/>
            <person name="Higashi K."/>
            <person name="Shibata D."/>
            <person name="Kamiya Y."/>
            <person name="Sato N."/>
            <person name="Nakamura Y."/>
            <person name="Tabata S."/>
            <person name="Ida S."/>
            <person name="Kurokawa K."/>
            <person name="Ohta H."/>
        </authorList>
    </citation>
    <scope>NUCLEOTIDE SEQUENCE [LARGE SCALE GENOMIC DNA]</scope>
    <source>
        <strain evidence="12 13">NIES-2285</strain>
    </source>
</reference>
<dbReference type="PANTHER" id="PTHR11431">
    <property type="entry name" value="FERRITIN"/>
    <property type="match status" value="1"/>
</dbReference>
<dbReference type="GO" id="GO:0008198">
    <property type="term" value="F:ferrous iron binding"/>
    <property type="evidence" value="ECO:0000318"/>
    <property type="project" value="GO_Central"/>
</dbReference>
<dbReference type="STRING" id="105231.A0A1Y1HY48"/>
<dbReference type="EC" id="1.16.3.1" evidence="9"/>
<name>A0A1Y1HY48_KLENI</name>
<feature type="region of interest" description="Disordered" evidence="10">
    <location>
        <begin position="211"/>
        <end position="242"/>
    </location>
</feature>
<dbReference type="InterPro" id="IPR008331">
    <property type="entry name" value="Ferritin_DPS_dom"/>
</dbReference>
<dbReference type="InterPro" id="IPR012347">
    <property type="entry name" value="Ferritin-like"/>
</dbReference>
<evidence type="ECO:0000256" key="5">
    <source>
        <dbReference type="ARBA" id="ARBA00025111"/>
    </source>
</evidence>
<comment type="catalytic activity">
    <reaction evidence="7 9">
        <text>4 Fe(2+) + O2 + 4 H(+) = 4 Fe(3+) + 2 H2O</text>
        <dbReference type="Rhea" id="RHEA:11148"/>
        <dbReference type="ChEBI" id="CHEBI:15377"/>
        <dbReference type="ChEBI" id="CHEBI:15378"/>
        <dbReference type="ChEBI" id="CHEBI:15379"/>
        <dbReference type="ChEBI" id="CHEBI:29033"/>
        <dbReference type="ChEBI" id="CHEBI:29034"/>
        <dbReference type="EC" id="1.16.3.1"/>
    </reaction>
</comment>